<name>A0A9Q1IPE6_SYNKA</name>
<protein>
    <submittedName>
        <fullName evidence="2">Uncharacterized protein</fullName>
    </submittedName>
</protein>
<evidence type="ECO:0000256" key="1">
    <source>
        <dbReference type="SAM" id="MobiDB-lite"/>
    </source>
</evidence>
<keyword evidence="3" id="KW-1185">Reference proteome</keyword>
<gene>
    <name evidence="2" type="ORF">SKAU_G00246790</name>
</gene>
<sequence length="101" mass="11061">MVTWRTVWYRWTANGGARDLNHGPNALPSTNDAELKRDLAALWKTPPSRSSTSQAPSISHRSVPDAETAEELSGRVTETEGPAVTRGNTNKERQAQTVFNG</sequence>
<evidence type="ECO:0000313" key="2">
    <source>
        <dbReference type="EMBL" id="KAJ8349549.1"/>
    </source>
</evidence>
<feature type="region of interest" description="Disordered" evidence="1">
    <location>
        <begin position="44"/>
        <end position="101"/>
    </location>
</feature>
<comment type="caution">
    <text evidence="2">The sequence shown here is derived from an EMBL/GenBank/DDBJ whole genome shotgun (WGS) entry which is preliminary data.</text>
</comment>
<accession>A0A9Q1IPE6</accession>
<reference evidence="2" key="1">
    <citation type="journal article" date="2023" name="Science">
        <title>Genome structures resolve the early diversification of teleost fishes.</title>
        <authorList>
            <person name="Parey E."/>
            <person name="Louis A."/>
            <person name="Montfort J."/>
            <person name="Bouchez O."/>
            <person name="Roques C."/>
            <person name="Iampietro C."/>
            <person name="Lluch J."/>
            <person name="Castinel A."/>
            <person name="Donnadieu C."/>
            <person name="Desvignes T."/>
            <person name="Floi Bucao C."/>
            <person name="Jouanno E."/>
            <person name="Wen M."/>
            <person name="Mejri S."/>
            <person name="Dirks R."/>
            <person name="Jansen H."/>
            <person name="Henkel C."/>
            <person name="Chen W.J."/>
            <person name="Zahm M."/>
            <person name="Cabau C."/>
            <person name="Klopp C."/>
            <person name="Thompson A.W."/>
            <person name="Robinson-Rechavi M."/>
            <person name="Braasch I."/>
            <person name="Lecointre G."/>
            <person name="Bobe J."/>
            <person name="Postlethwait J.H."/>
            <person name="Berthelot C."/>
            <person name="Roest Crollius H."/>
            <person name="Guiguen Y."/>
        </authorList>
    </citation>
    <scope>NUCLEOTIDE SEQUENCE</scope>
    <source>
        <strain evidence="2">WJC10195</strain>
    </source>
</reference>
<dbReference type="EMBL" id="JAINUF010000009">
    <property type="protein sequence ID" value="KAJ8349549.1"/>
    <property type="molecule type" value="Genomic_DNA"/>
</dbReference>
<evidence type="ECO:0000313" key="3">
    <source>
        <dbReference type="Proteomes" id="UP001152622"/>
    </source>
</evidence>
<proteinExistence type="predicted"/>
<dbReference type="Proteomes" id="UP001152622">
    <property type="component" value="Chromosome 9"/>
</dbReference>
<feature type="compositionally biased region" description="Polar residues" evidence="1">
    <location>
        <begin position="47"/>
        <end position="60"/>
    </location>
</feature>
<organism evidence="2 3">
    <name type="scientific">Synaphobranchus kaupii</name>
    <name type="common">Kaup's arrowtooth eel</name>
    <dbReference type="NCBI Taxonomy" id="118154"/>
    <lineage>
        <taxon>Eukaryota</taxon>
        <taxon>Metazoa</taxon>
        <taxon>Chordata</taxon>
        <taxon>Craniata</taxon>
        <taxon>Vertebrata</taxon>
        <taxon>Euteleostomi</taxon>
        <taxon>Actinopterygii</taxon>
        <taxon>Neopterygii</taxon>
        <taxon>Teleostei</taxon>
        <taxon>Anguilliformes</taxon>
        <taxon>Synaphobranchidae</taxon>
        <taxon>Synaphobranchus</taxon>
    </lineage>
</organism>
<dbReference type="AlphaFoldDB" id="A0A9Q1IPE6"/>